<dbReference type="GO" id="GO:0009277">
    <property type="term" value="C:fungal-type cell wall"/>
    <property type="evidence" value="ECO:0007669"/>
    <property type="project" value="TreeGrafter"/>
</dbReference>
<comment type="similarity">
    <text evidence="1 8">Belongs to the peptidase A1 family.</text>
</comment>
<dbReference type="Proteomes" id="UP000310066">
    <property type="component" value="Unassembled WGS sequence"/>
</dbReference>
<evidence type="ECO:0000256" key="2">
    <source>
        <dbReference type="ARBA" id="ARBA00022670"/>
    </source>
</evidence>
<dbReference type="STRING" id="329885.A0A4U0UFR5"/>
<evidence type="ECO:0000259" key="10">
    <source>
        <dbReference type="PROSITE" id="PS51767"/>
    </source>
</evidence>
<dbReference type="SUPFAM" id="SSF50630">
    <property type="entry name" value="Acid proteases"/>
    <property type="match status" value="1"/>
</dbReference>
<dbReference type="InterPro" id="IPR001969">
    <property type="entry name" value="Aspartic_peptidase_AS"/>
</dbReference>
<evidence type="ECO:0000256" key="5">
    <source>
        <dbReference type="ARBA" id="ARBA00022801"/>
    </source>
</evidence>
<sequence length="423" mass="46141">MLVLLFFFLAAMALALPSPQRRIAPKAVYVPVGNSGYVYYVNVTVGTPAQPASLLIDTGSDLTWLDDKGTHCLPGSSPASCAENLALFDPAQSDSYTLLKQSAFDDWFADPDRVRGAYFTDKFGMGSLAVGSAQKPFSLQNYTMGLAKTGTFHPGKYGMIGLSPRFPSDLPPGAVHQDNPESAEMLALMKQQDIIRTRSFSMSLGHREAHSGSLLFGAYDPSKFEGSLSVVPMQKDTDFDRYMDYQVNVSSVALTDPRGKTKQITPTTFNRIAMLDSGTVMSILTKDLYRALVEATGAHYIDGETDGRLWVDCKKIPDGSMDFEFGGLGKRSRIAVKLVDFFVSEHGRELGADGSTLCEFSANDEAHDGTLALNQSFMRSAYIVHHLDEKVIGLAQAKDVDQGVGSFEDVIEIKPGNSMFRLE</sequence>
<dbReference type="PANTHER" id="PTHR47965:SF12">
    <property type="entry name" value="ASPARTIC PROTEINASE 3-RELATED"/>
    <property type="match status" value="1"/>
</dbReference>
<comment type="caution">
    <text evidence="11">The sequence shown here is derived from an EMBL/GenBank/DDBJ whole genome shotgun (WGS) entry which is preliminary data.</text>
</comment>
<proteinExistence type="inferred from homology"/>
<dbReference type="AlphaFoldDB" id="A0A4U0UFR5"/>
<dbReference type="InterPro" id="IPR021109">
    <property type="entry name" value="Peptidase_aspartic_dom_sf"/>
</dbReference>
<dbReference type="OrthoDB" id="771136at2759"/>
<evidence type="ECO:0000256" key="7">
    <source>
        <dbReference type="PIRSR" id="PIRSR601461-1"/>
    </source>
</evidence>
<feature type="domain" description="Peptidase A1" evidence="10">
    <location>
        <begin position="39"/>
        <end position="395"/>
    </location>
</feature>
<evidence type="ECO:0000256" key="1">
    <source>
        <dbReference type="ARBA" id="ARBA00007447"/>
    </source>
</evidence>
<dbReference type="GO" id="GO:0004190">
    <property type="term" value="F:aspartic-type endopeptidase activity"/>
    <property type="evidence" value="ECO:0007669"/>
    <property type="project" value="UniProtKB-KW"/>
</dbReference>
<dbReference type="EMBL" id="NAJP01000081">
    <property type="protein sequence ID" value="TKA34403.1"/>
    <property type="molecule type" value="Genomic_DNA"/>
</dbReference>
<dbReference type="PROSITE" id="PS00141">
    <property type="entry name" value="ASP_PROTEASE"/>
    <property type="match status" value="1"/>
</dbReference>
<evidence type="ECO:0000256" key="6">
    <source>
        <dbReference type="ARBA" id="ARBA00023145"/>
    </source>
</evidence>
<keyword evidence="4 8" id="KW-0064">Aspartyl protease</keyword>
<dbReference type="GO" id="GO:0005576">
    <property type="term" value="C:extracellular region"/>
    <property type="evidence" value="ECO:0007669"/>
    <property type="project" value="TreeGrafter"/>
</dbReference>
<evidence type="ECO:0000256" key="3">
    <source>
        <dbReference type="ARBA" id="ARBA00022729"/>
    </source>
</evidence>
<dbReference type="GO" id="GO:0006508">
    <property type="term" value="P:proteolysis"/>
    <property type="evidence" value="ECO:0007669"/>
    <property type="project" value="UniProtKB-KW"/>
</dbReference>
<dbReference type="PROSITE" id="PS51767">
    <property type="entry name" value="PEPTIDASE_A1"/>
    <property type="match status" value="1"/>
</dbReference>
<feature type="active site" evidence="7">
    <location>
        <position position="276"/>
    </location>
</feature>
<reference evidence="11 12" key="1">
    <citation type="submission" date="2017-03" db="EMBL/GenBank/DDBJ databases">
        <title>Genomes of endolithic fungi from Antarctica.</title>
        <authorList>
            <person name="Coleine C."/>
            <person name="Masonjones S."/>
            <person name="Stajich J.E."/>
        </authorList>
    </citation>
    <scope>NUCLEOTIDE SEQUENCE [LARGE SCALE GENOMIC DNA]</scope>
    <source>
        <strain evidence="11 12">CCFEE 5311</strain>
    </source>
</reference>
<evidence type="ECO:0000313" key="11">
    <source>
        <dbReference type="EMBL" id="TKA34403.1"/>
    </source>
</evidence>
<gene>
    <name evidence="11" type="ORF">B0A54_15235</name>
</gene>
<keyword evidence="3 9" id="KW-0732">Signal</keyword>
<dbReference type="PRINTS" id="PR00792">
    <property type="entry name" value="PEPSIN"/>
</dbReference>
<name>A0A4U0UFR5_9PEZI</name>
<keyword evidence="6" id="KW-0865">Zymogen</keyword>
<accession>A0A4U0UFR5</accession>
<dbReference type="Pfam" id="PF00026">
    <property type="entry name" value="Asp"/>
    <property type="match status" value="1"/>
</dbReference>
<feature type="chain" id="PRO_5020760414" description="Peptidase A1 domain-containing protein" evidence="9">
    <location>
        <begin position="16"/>
        <end position="423"/>
    </location>
</feature>
<dbReference type="InterPro" id="IPR033121">
    <property type="entry name" value="PEPTIDASE_A1"/>
</dbReference>
<evidence type="ECO:0000256" key="9">
    <source>
        <dbReference type="SAM" id="SignalP"/>
    </source>
</evidence>
<feature type="active site" evidence="7">
    <location>
        <position position="57"/>
    </location>
</feature>
<evidence type="ECO:0000256" key="8">
    <source>
        <dbReference type="RuleBase" id="RU000454"/>
    </source>
</evidence>
<protein>
    <recommendedName>
        <fullName evidence="10">Peptidase A1 domain-containing protein</fullName>
    </recommendedName>
</protein>
<dbReference type="Gene3D" id="2.40.70.10">
    <property type="entry name" value="Acid Proteases"/>
    <property type="match status" value="2"/>
</dbReference>
<keyword evidence="5 8" id="KW-0378">Hydrolase</keyword>
<keyword evidence="2 8" id="KW-0645">Protease</keyword>
<evidence type="ECO:0000313" key="12">
    <source>
        <dbReference type="Proteomes" id="UP000310066"/>
    </source>
</evidence>
<organism evidence="11 12">
    <name type="scientific">Friedmanniomyces endolithicus</name>
    <dbReference type="NCBI Taxonomy" id="329885"/>
    <lineage>
        <taxon>Eukaryota</taxon>
        <taxon>Fungi</taxon>
        <taxon>Dikarya</taxon>
        <taxon>Ascomycota</taxon>
        <taxon>Pezizomycotina</taxon>
        <taxon>Dothideomycetes</taxon>
        <taxon>Dothideomycetidae</taxon>
        <taxon>Mycosphaerellales</taxon>
        <taxon>Teratosphaeriaceae</taxon>
        <taxon>Friedmanniomyces</taxon>
    </lineage>
</organism>
<dbReference type="InterPro" id="IPR001461">
    <property type="entry name" value="Aspartic_peptidase_A1"/>
</dbReference>
<evidence type="ECO:0000256" key="4">
    <source>
        <dbReference type="ARBA" id="ARBA00022750"/>
    </source>
</evidence>
<dbReference type="GO" id="GO:0031505">
    <property type="term" value="P:fungal-type cell wall organization"/>
    <property type="evidence" value="ECO:0007669"/>
    <property type="project" value="TreeGrafter"/>
</dbReference>
<dbReference type="PANTHER" id="PTHR47965">
    <property type="entry name" value="ASPARTYL PROTEASE-RELATED"/>
    <property type="match status" value="1"/>
</dbReference>
<feature type="signal peptide" evidence="9">
    <location>
        <begin position="1"/>
        <end position="15"/>
    </location>
</feature>